<protein>
    <submittedName>
        <fullName evidence="2">Uncharacterized protein</fullName>
    </submittedName>
</protein>
<keyword evidence="3" id="KW-1185">Reference proteome</keyword>
<proteinExistence type="predicted"/>
<dbReference type="EMBL" id="CP144751">
    <property type="protein sequence ID" value="WVZ87412.1"/>
    <property type="molecule type" value="Genomic_DNA"/>
</dbReference>
<accession>A0AAQ3UBU2</accession>
<gene>
    <name evidence="2" type="ORF">U9M48_034050</name>
</gene>
<dbReference type="Proteomes" id="UP001341281">
    <property type="component" value="Chromosome 07"/>
</dbReference>
<feature type="region of interest" description="Disordered" evidence="1">
    <location>
        <begin position="1"/>
        <end position="26"/>
    </location>
</feature>
<evidence type="ECO:0000313" key="2">
    <source>
        <dbReference type="EMBL" id="WVZ87412.1"/>
    </source>
</evidence>
<name>A0AAQ3UBU2_PASNO</name>
<evidence type="ECO:0000313" key="3">
    <source>
        <dbReference type="Proteomes" id="UP001341281"/>
    </source>
</evidence>
<reference evidence="2 3" key="1">
    <citation type="submission" date="2024-02" db="EMBL/GenBank/DDBJ databases">
        <title>High-quality chromosome-scale genome assembly of Pensacola bahiagrass (Paspalum notatum Flugge var. saurae).</title>
        <authorList>
            <person name="Vega J.M."/>
            <person name="Podio M."/>
            <person name="Orjuela J."/>
            <person name="Siena L.A."/>
            <person name="Pessino S.C."/>
            <person name="Combes M.C."/>
            <person name="Mariac C."/>
            <person name="Albertini E."/>
            <person name="Pupilli F."/>
            <person name="Ortiz J.P.A."/>
            <person name="Leblanc O."/>
        </authorList>
    </citation>
    <scope>NUCLEOTIDE SEQUENCE [LARGE SCALE GENOMIC DNA]</scope>
    <source>
        <strain evidence="2">R1</strain>
        <tissue evidence="2">Leaf</tissue>
    </source>
</reference>
<dbReference type="AlphaFoldDB" id="A0AAQ3UBU2"/>
<organism evidence="2 3">
    <name type="scientific">Paspalum notatum var. saurae</name>
    <dbReference type="NCBI Taxonomy" id="547442"/>
    <lineage>
        <taxon>Eukaryota</taxon>
        <taxon>Viridiplantae</taxon>
        <taxon>Streptophyta</taxon>
        <taxon>Embryophyta</taxon>
        <taxon>Tracheophyta</taxon>
        <taxon>Spermatophyta</taxon>
        <taxon>Magnoliopsida</taxon>
        <taxon>Liliopsida</taxon>
        <taxon>Poales</taxon>
        <taxon>Poaceae</taxon>
        <taxon>PACMAD clade</taxon>
        <taxon>Panicoideae</taxon>
        <taxon>Andropogonodae</taxon>
        <taxon>Paspaleae</taxon>
        <taxon>Paspalinae</taxon>
        <taxon>Paspalum</taxon>
    </lineage>
</organism>
<evidence type="ECO:0000256" key="1">
    <source>
        <dbReference type="SAM" id="MobiDB-lite"/>
    </source>
</evidence>
<sequence length="68" mass="7844">MVIQSFNRRENKKPLPPQIPIVPDGMPPLQTKRKQNMTMVNTNLISQPESSQMAMLKLQQTMSILYTM</sequence>